<evidence type="ECO:0000256" key="1">
    <source>
        <dbReference type="ARBA" id="ARBA00010790"/>
    </source>
</evidence>
<dbReference type="GeneID" id="125179052"/>
<dbReference type="AlphaFoldDB" id="A0A979FSG4"/>
<evidence type="ECO:0000313" key="3">
    <source>
        <dbReference type="RefSeq" id="XP_047740110.1"/>
    </source>
</evidence>
<comment type="similarity">
    <text evidence="1">Belongs to the GMC oxidoreductase family.</text>
</comment>
<name>A0A979FSG4_HYAAZ</name>
<dbReference type="RefSeq" id="XP_047740110.1">
    <property type="nucleotide sequence ID" value="XM_047884154.1"/>
</dbReference>
<dbReference type="Proteomes" id="UP000694843">
    <property type="component" value="Unplaced"/>
</dbReference>
<keyword evidence="2" id="KW-1185">Reference proteome</keyword>
<dbReference type="PANTHER" id="PTHR11552:SF147">
    <property type="entry name" value="CHOLINE DEHYDROGENASE, MITOCHONDRIAL"/>
    <property type="match status" value="1"/>
</dbReference>
<evidence type="ECO:0000313" key="2">
    <source>
        <dbReference type="Proteomes" id="UP000694843"/>
    </source>
</evidence>
<organism evidence="2 3">
    <name type="scientific">Hyalella azteca</name>
    <name type="common">Amphipod</name>
    <dbReference type="NCBI Taxonomy" id="294128"/>
    <lineage>
        <taxon>Eukaryota</taxon>
        <taxon>Metazoa</taxon>
        <taxon>Ecdysozoa</taxon>
        <taxon>Arthropoda</taxon>
        <taxon>Crustacea</taxon>
        <taxon>Multicrustacea</taxon>
        <taxon>Malacostraca</taxon>
        <taxon>Eumalacostraca</taxon>
        <taxon>Peracarida</taxon>
        <taxon>Amphipoda</taxon>
        <taxon>Senticaudata</taxon>
        <taxon>Talitrida</taxon>
        <taxon>Talitroidea</taxon>
        <taxon>Hyalellidae</taxon>
        <taxon>Hyalella</taxon>
    </lineage>
</organism>
<dbReference type="InterPro" id="IPR036188">
    <property type="entry name" value="FAD/NAD-bd_sf"/>
</dbReference>
<dbReference type="GO" id="GO:0050660">
    <property type="term" value="F:flavin adenine dinucleotide binding"/>
    <property type="evidence" value="ECO:0007669"/>
    <property type="project" value="InterPro"/>
</dbReference>
<accession>A0A979FSG4</accession>
<dbReference type="KEGG" id="hazt:125179052"/>
<dbReference type="InterPro" id="IPR012132">
    <property type="entry name" value="GMC_OxRdtase"/>
</dbReference>
<dbReference type="OrthoDB" id="269227at2759"/>
<protein>
    <submittedName>
        <fullName evidence="3">Pyranose dehydrogenase 2-like</fullName>
    </submittedName>
</protein>
<dbReference type="Gene3D" id="3.50.50.60">
    <property type="entry name" value="FAD/NAD(P)-binding domain"/>
    <property type="match status" value="1"/>
</dbReference>
<dbReference type="SUPFAM" id="SSF51905">
    <property type="entry name" value="FAD/NAD(P)-binding domain"/>
    <property type="match status" value="1"/>
</dbReference>
<proteinExistence type="inferred from homology"/>
<reference evidence="3" key="1">
    <citation type="submission" date="2025-08" db="UniProtKB">
        <authorList>
            <consortium name="RefSeq"/>
        </authorList>
    </citation>
    <scope>IDENTIFICATION</scope>
    <source>
        <tissue evidence="3">Whole organism</tissue>
    </source>
</reference>
<dbReference type="Pfam" id="PF13450">
    <property type="entry name" value="NAD_binding_8"/>
    <property type="match status" value="1"/>
</dbReference>
<dbReference type="GO" id="GO:0016491">
    <property type="term" value="F:oxidoreductase activity"/>
    <property type="evidence" value="ECO:0007669"/>
    <property type="project" value="TreeGrafter"/>
</dbReference>
<gene>
    <name evidence="3" type="primary">LOC125179052</name>
</gene>
<dbReference type="PANTHER" id="PTHR11552">
    <property type="entry name" value="GLUCOSE-METHANOL-CHOLINE GMC OXIDOREDUCTASE"/>
    <property type="match status" value="1"/>
</dbReference>
<sequence length="155" mass="16795">MFWEVFSRRQLKILVSIAIVAITISAATRLSSMELVLQALRFFLGLTFSAGPQDFDSNLPASGAYDFIVVGAGAAGCLVASRLSETSARVLLLEEGPSATLETAIPRLAFLPYATNTGHFRTVKGISRGNSMLGVKNQNKVEYQHYINEVKLLAV</sequence>